<evidence type="ECO:0000256" key="1">
    <source>
        <dbReference type="ARBA" id="ARBA00007825"/>
    </source>
</evidence>
<dbReference type="EC" id="1.13.11.3" evidence="6"/>
<keyword evidence="3 6" id="KW-0560">Oxidoreductase</keyword>
<keyword evidence="2 6" id="KW-0223">Dioxygenase</keyword>
<dbReference type="GO" id="GO:0019619">
    <property type="term" value="P:3,4-dihydroxybenzoate catabolic process"/>
    <property type="evidence" value="ECO:0007669"/>
    <property type="project" value="InterPro"/>
</dbReference>
<proteinExistence type="inferred from homology"/>
<reference evidence="7" key="1">
    <citation type="submission" date="2015-07" db="EMBL/GenBank/DDBJ databases">
        <title>Discovery of a poly(ethylene terephthalate assimilation.</title>
        <authorList>
            <person name="Yoshida S."/>
            <person name="Hiraga K."/>
            <person name="Takehana T."/>
            <person name="Taniguchi I."/>
            <person name="Yamaji H."/>
            <person name="Maeda Y."/>
            <person name="Toyohara K."/>
            <person name="Miyamoto K."/>
            <person name="Kimura Y."/>
            <person name="Oda K."/>
        </authorList>
    </citation>
    <scope>NUCLEOTIDE SEQUENCE [LARGE SCALE GENOMIC DNA]</scope>
    <source>
        <strain evidence="7">NBRC 110686 / TISTR 2288 / 201-F6</strain>
    </source>
</reference>
<dbReference type="InterPro" id="IPR000627">
    <property type="entry name" value="Intradiol_dOase_C"/>
</dbReference>
<protein>
    <submittedName>
        <fullName evidence="6">Protocatechuate 3,4-dioxygenase, beta chain</fullName>
        <ecNumber evidence="6">1.13.11.3</ecNumber>
    </submittedName>
</protein>
<evidence type="ECO:0000256" key="4">
    <source>
        <dbReference type="SAM" id="MobiDB-lite"/>
    </source>
</evidence>
<comment type="similarity">
    <text evidence="1">Belongs to the intradiol ring-cleavage dioxygenase family.</text>
</comment>
<dbReference type="Pfam" id="PF12391">
    <property type="entry name" value="PCDO_beta_N"/>
    <property type="match status" value="1"/>
</dbReference>
<feature type="domain" description="Intradiol ring-cleavage dioxygenases" evidence="5">
    <location>
        <begin position="87"/>
        <end position="115"/>
    </location>
</feature>
<evidence type="ECO:0000259" key="5">
    <source>
        <dbReference type="PROSITE" id="PS00083"/>
    </source>
</evidence>
<dbReference type="PANTHER" id="PTHR33711">
    <property type="entry name" value="DIOXYGENASE, PUTATIVE (AFU_ORTHOLOGUE AFUA_2G02910)-RELATED"/>
    <property type="match status" value="1"/>
</dbReference>
<dbReference type="SUPFAM" id="SSF49482">
    <property type="entry name" value="Aromatic compound dioxygenase"/>
    <property type="match status" value="1"/>
</dbReference>
<dbReference type="RefSeq" id="WP_054019142.1">
    <property type="nucleotide sequence ID" value="NZ_BBYR01000013.1"/>
</dbReference>
<dbReference type="PANTHER" id="PTHR33711:SF10">
    <property type="entry name" value="INTRADIOL RING-CLEAVAGE DIOXYGENASES DOMAIN-CONTAINING PROTEIN"/>
    <property type="match status" value="1"/>
</dbReference>
<dbReference type="InterPro" id="IPR024756">
    <property type="entry name" value="PCDO_beta_N"/>
</dbReference>
<dbReference type="PROSITE" id="PS00083">
    <property type="entry name" value="INTRADIOL_DIOXYGENAS"/>
    <property type="match status" value="1"/>
</dbReference>
<comment type="caution">
    <text evidence="6">The sequence shown here is derived from an EMBL/GenBank/DDBJ whole genome shotgun (WGS) entry which is preliminary data.</text>
</comment>
<evidence type="ECO:0000313" key="6">
    <source>
        <dbReference type="EMBL" id="GAP35062.1"/>
    </source>
</evidence>
<organism evidence="6 7">
    <name type="scientific">Piscinibacter sakaiensis</name>
    <name type="common">Ideonella sakaiensis</name>
    <dbReference type="NCBI Taxonomy" id="1547922"/>
    <lineage>
        <taxon>Bacteria</taxon>
        <taxon>Pseudomonadati</taxon>
        <taxon>Pseudomonadota</taxon>
        <taxon>Betaproteobacteria</taxon>
        <taxon>Burkholderiales</taxon>
        <taxon>Sphaerotilaceae</taxon>
        <taxon>Piscinibacter</taxon>
    </lineage>
</organism>
<keyword evidence="7" id="KW-1185">Reference proteome</keyword>
<reference evidence="6 7" key="2">
    <citation type="journal article" date="2016" name="Science">
        <title>A bacterium that degrades and assimilates poly(ethylene terephthalate).</title>
        <authorList>
            <person name="Yoshida S."/>
            <person name="Hiraga K."/>
            <person name="Takehana T."/>
            <person name="Taniguchi I."/>
            <person name="Yamaji H."/>
            <person name="Maeda Y."/>
            <person name="Toyohara K."/>
            <person name="Miyamoto K."/>
            <person name="Kimura Y."/>
            <person name="Oda K."/>
        </authorList>
    </citation>
    <scope>NUCLEOTIDE SEQUENCE [LARGE SCALE GENOMIC DNA]</scope>
    <source>
        <strain evidence="7">NBRC 110686 / TISTR 2288 / 201-F6</strain>
    </source>
</reference>
<dbReference type="EMBL" id="BBYR01000013">
    <property type="protein sequence ID" value="GAP35062.1"/>
    <property type="molecule type" value="Genomic_DNA"/>
</dbReference>
<feature type="region of interest" description="Disordered" evidence="4">
    <location>
        <begin position="1"/>
        <end position="20"/>
    </location>
</feature>
<dbReference type="STRING" id="1547922.ISF6_0627"/>
<dbReference type="InterPro" id="IPR050770">
    <property type="entry name" value="Intradiol_RC_Dioxygenase"/>
</dbReference>
<dbReference type="AlphaFoldDB" id="A0A0K8NXD6"/>
<dbReference type="Proteomes" id="UP000037660">
    <property type="component" value="Unassembled WGS sequence"/>
</dbReference>
<sequence length="255" mass="28691">MGRAPEPGDEFLMRDTTSHPPAYAPAYKTSVLRSPRNALISLQQSLSEVTGPVFRAEELGPLDNDLILNCAHPDQPHGLPIGERIVVHGYVRDQFGRPVRNALVEVWQANASGRYRHKKDQYIGALDPNFGGCGRTLTDADGHYVYRTIRPGPYPWRNRINDWRPAHIHYAISGDAWAQRLITQMYFEGDPLIASCPILQTVPSEEQIRGLVALQDPGAFVQLDSRAYRFDIVLRGQRATWFENRVQPLPAGDAR</sequence>
<evidence type="ECO:0000256" key="3">
    <source>
        <dbReference type="ARBA" id="ARBA00023002"/>
    </source>
</evidence>
<dbReference type="GO" id="GO:0008199">
    <property type="term" value="F:ferric iron binding"/>
    <property type="evidence" value="ECO:0007669"/>
    <property type="project" value="InterPro"/>
</dbReference>
<dbReference type="Pfam" id="PF00775">
    <property type="entry name" value="Dioxygenase_C"/>
    <property type="match status" value="1"/>
</dbReference>
<name>A0A0K8NXD6_PISS1</name>
<accession>A0A0K8NXD6</accession>
<dbReference type="Gene3D" id="2.60.130.10">
    <property type="entry name" value="Aromatic compound dioxygenase"/>
    <property type="match status" value="1"/>
</dbReference>
<dbReference type="OrthoDB" id="9805815at2"/>
<dbReference type="GO" id="GO:0018578">
    <property type="term" value="F:protocatechuate 3,4-dioxygenase activity"/>
    <property type="evidence" value="ECO:0007669"/>
    <property type="project" value="UniProtKB-EC"/>
</dbReference>
<dbReference type="InterPro" id="IPR012785">
    <property type="entry name" value="Protocat_dOase_b"/>
</dbReference>
<dbReference type="NCBIfam" id="TIGR02422">
    <property type="entry name" value="protocat_beta"/>
    <property type="match status" value="1"/>
</dbReference>
<gene>
    <name evidence="6" type="ORF">ISF6_0627</name>
</gene>
<evidence type="ECO:0000256" key="2">
    <source>
        <dbReference type="ARBA" id="ARBA00022964"/>
    </source>
</evidence>
<dbReference type="InterPro" id="IPR015889">
    <property type="entry name" value="Intradiol_dOase_core"/>
</dbReference>
<evidence type="ECO:0000313" key="7">
    <source>
        <dbReference type="Proteomes" id="UP000037660"/>
    </source>
</evidence>